<protein>
    <submittedName>
        <fullName evidence="1">Uncharacterized protein</fullName>
    </submittedName>
</protein>
<proteinExistence type="predicted"/>
<reference evidence="2" key="1">
    <citation type="journal article" date="2019" name="Int. J. Syst. Evol. Microbiol.">
        <title>The Global Catalogue of Microorganisms (GCM) 10K type strain sequencing project: providing services to taxonomists for standard genome sequencing and annotation.</title>
        <authorList>
            <consortium name="The Broad Institute Genomics Platform"/>
            <consortium name="The Broad Institute Genome Sequencing Center for Infectious Disease"/>
            <person name="Wu L."/>
            <person name="Ma J."/>
        </authorList>
    </citation>
    <scope>NUCLEOTIDE SEQUENCE [LARGE SCALE GENOMIC DNA]</scope>
    <source>
        <strain evidence="2">JCM 16343</strain>
    </source>
</reference>
<organism evidence="1 2">
    <name type="scientific">Psychrobacter aestuarii</name>
    <dbReference type="NCBI Taxonomy" id="556327"/>
    <lineage>
        <taxon>Bacteria</taxon>
        <taxon>Pseudomonadati</taxon>
        <taxon>Pseudomonadota</taxon>
        <taxon>Gammaproteobacteria</taxon>
        <taxon>Moraxellales</taxon>
        <taxon>Moraxellaceae</taxon>
        <taxon>Psychrobacter</taxon>
    </lineage>
</organism>
<comment type="caution">
    <text evidence="1">The sequence shown here is derived from an EMBL/GenBank/DDBJ whole genome shotgun (WGS) entry which is preliminary data.</text>
</comment>
<accession>A0ABP3FL11</accession>
<name>A0ABP3FL11_9GAMM</name>
<keyword evidence="2" id="KW-1185">Reference proteome</keyword>
<evidence type="ECO:0000313" key="1">
    <source>
        <dbReference type="EMBL" id="GAA0319328.1"/>
    </source>
</evidence>
<sequence>MTTLYVGNDLNLKGGIINTNRAQGTIGGDVNIESLQDTSLIIANKITWALVLILTYTNA</sequence>
<dbReference type="RefSeq" id="WP_201505389.1">
    <property type="nucleotide sequence ID" value="NZ_BAAAFR010000005.1"/>
</dbReference>
<dbReference type="Pfam" id="PF13332">
    <property type="entry name" value="Fil_haemagg_2"/>
    <property type="match status" value="1"/>
</dbReference>
<dbReference type="InterPro" id="IPR025157">
    <property type="entry name" value="Hemagglutinin_rpt"/>
</dbReference>
<dbReference type="EMBL" id="BAAAFR010000005">
    <property type="protein sequence ID" value="GAA0319328.1"/>
    <property type="molecule type" value="Genomic_DNA"/>
</dbReference>
<evidence type="ECO:0000313" key="2">
    <source>
        <dbReference type="Proteomes" id="UP001501787"/>
    </source>
</evidence>
<dbReference type="Proteomes" id="UP001501787">
    <property type="component" value="Unassembled WGS sequence"/>
</dbReference>
<gene>
    <name evidence="1" type="ORF">GCM10009129_16210</name>
</gene>